<comment type="caution">
    <text evidence="1">The sequence shown here is derived from an EMBL/GenBank/DDBJ whole genome shotgun (WGS) entry which is preliminary data.</text>
</comment>
<dbReference type="RefSeq" id="WP_290248626.1">
    <property type="nucleotide sequence ID" value="NZ_JAUFQT010000001.1"/>
</dbReference>
<dbReference type="Proteomes" id="UP001589654">
    <property type="component" value="Unassembled WGS sequence"/>
</dbReference>
<name>A0ABV5J916_9BACT</name>
<accession>A0ABV5J916</accession>
<evidence type="ECO:0000313" key="1">
    <source>
        <dbReference type="EMBL" id="MFB9213324.1"/>
    </source>
</evidence>
<organism evidence="1 2">
    <name type="scientific">Echinicola jeungdonensis</name>
    <dbReference type="NCBI Taxonomy" id="709343"/>
    <lineage>
        <taxon>Bacteria</taxon>
        <taxon>Pseudomonadati</taxon>
        <taxon>Bacteroidota</taxon>
        <taxon>Cytophagia</taxon>
        <taxon>Cytophagales</taxon>
        <taxon>Cyclobacteriaceae</taxon>
        <taxon>Echinicola</taxon>
    </lineage>
</organism>
<keyword evidence="2" id="KW-1185">Reference proteome</keyword>
<proteinExistence type="predicted"/>
<gene>
    <name evidence="1" type="ORF">ACFFUR_16020</name>
</gene>
<protein>
    <submittedName>
        <fullName evidence="1">Uncharacterized protein</fullName>
    </submittedName>
</protein>
<reference evidence="1 2" key="1">
    <citation type="submission" date="2024-09" db="EMBL/GenBank/DDBJ databases">
        <authorList>
            <person name="Sun Q."/>
            <person name="Mori K."/>
        </authorList>
    </citation>
    <scope>NUCLEOTIDE SEQUENCE [LARGE SCALE GENOMIC DNA]</scope>
    <source>
        <strain evidence="1 2">CECT 7682</strain>
    </source>
</reference>
<sequence length="179" mass="20590">MKHKLILTLLAIFFLNNIEIVAQKYEVDYADLIQKELGGQREVAVTSGYVDILTEEFAIEVDFAPKWKEAIGQALWYGLQTNKSPGIVLIKKEEKDQKYPIQLETALQYGNLDQKIKVWVWPDDFNVNEPQKTNNDEDTNYWLTTDTNIRHNSGCRYFKKTEGEFCSEEEGVACQICGG</sequence>
<evidence type="ECO:0000313" key="2">
    <source>
        <dbReference type="Proteomes" id="UP001589654"/>
    </source>
</evidence>
<dbReference type="EMBL" id="JBHMEW010000067">
    <property type="protein sequence ID" value="MFB9213324.1"/>
    <property type="molecule type" value="Genomic_DNA"/>
</dbReference>